<evidence type="ECO:0000256" key="1">
    <source>
        <dbReference type="ARBA" id="ARBA00001974"/>
    </source>
</evidence>
<evidence type="ECO:0000256" key="4">
    <source>
        <dbReference type="ARBA" id="ARBA00022827"/>
    </source>
</evidence>
<dbReference type="Proteomes" id="UP001213000">
    <property type="component" value="Unassembled WGS sequence"/>
</dbReference>
<comment type="cofactor">
    <cofactor evidence="1">
        <name>FAD</name>
        <dbReference type="ChEBI" id="CHEBI:57692"/>
    </cofactor>
</comment>
<dbReference type="GO" id="GO:0016491">
    <property type="term" value="F:oxidoreductase activity"/>
    <property type="evidence" value="ECO:0007669"/>
    <property type="project" value="UniProtKB-KW"/>
</dbReference>
<feature type="compositionally biased region" description="Low complexity" evidence="6">
    <location>
        <begin position="225"/>
        <end position="235"/>
    </location>
</feature>
<dbReference type="InterPro" id="IPR050416">
    <property type="entry name" value="FAD-linked_Oxidoreductase"/>
</dbReference>
<evidence type="ECO:0000256" key="6">
    <source>
        <dbReference type="SAM" id="MobiDB-lite"/>
    </source>
</evidence>
<dbReference type="InterPro" id="IPR016167">
    <property type="entry name" value="FAD-bd_PCMH_sub1"/>
</dbReference>
<dbReference type="GO" id="GO:0071949">
    <property type="term" value="F:FAD binding"/>
    <property type="evidence" value="ECO:0007669"/>
    <property type="project" value="InterPro"/>
</dbReference>
<evidence type="ECO:0000256" key="2">
    <source>
        <dbReference type="ARBA" id="ARBA00005466"/>
    </source>
</evidence>
<reference evidence="8" key="1">
    <citation type="submission" date="2022-07" db="EMBL/GenBank/DDBJ databases">
        <title>Genome Sequence of Leucocoprinus birnbaumii.</title>
        <authorList>
            <person name="Buettner E."/>
        </authorList>
    </citation>
    <scope>NUCLEOTIDE SEQUENCE</scope>
    <source>
        <strain evidence="8">VT141</strain>
    </source>
</reference>
<comment type="similarity">
    <text evidence="2">Belongs to the oxygen-dependent FAD-linked oxidoreductase family.</text>
</comment>
<evidence type="ECO:0000259" key="7">
    <source>
        <dbReference type="PROSITE" id="PS51387"/>
    </source>
</evidence>
<dbReference type="InterPro" id="IPR016169">
    <property type="entry name" value="FAD-bd_PCMH_sub2"/>
</dbReference>
<dbReference type="Gene3D" id="3.40.462.20">
    <property type="match status" value="1"/>
</dbReference>
<keyword evidence="5" id="KW-0560">Oxidoreductase</keyword>
<keyword evidence="4" id="KW-0274">FAD</keyword>
<protein>
    <recommendedName>
        <fullName evidence="7">FAD-binding PCMH-type domain-containing protein</fullName>
    </recommendedName>
</protein>
<sequence length="567" mass="60508">MYITPHNLQLEPTVPMVFALPLDIVVPPLPDELYQELGSACRGPVYLRGDPSFLDYSTIFNGNVITAAKAVICPLDAEDVSKIILFCNKHSLTLSVKAGGYGTGGWAIGGDIIVDLSKLVEVDIEPPQEDGSFTSLKDVAAANSKGKKAIAGGAASTGKRRREGDAELRYYDSASKAVADFLRGPDFPDIAPATNKRRIDPPSSVEASSSASSGGDKTPFLTADSSSSSNAWSPSTLATSASPEPDSAQIEQDGASSSSSKVPVATAPTSNADPFGYLDTPTNFPPVIPPSTVQSFYNPHAMLNIWGTANPSNLLTDDPNSALAQMNLLSQVEPPHSHVYVTFGAGMRQKEIDTYTAKNPIEAKYPSGPGSCTIPYHVPFSAHPVGSSIMLLGGFGFLSRLHGLSVDNLVEVEMVLADGRIVVVNENEHSDLWWALRGAGTTLGIATRYKAKAYPVPVVFAGNLIYRFNKATAPSLIKHFRDCVKGAPRELYANILLTAGPAGKDSLMVVQMCYVGSREKGQEYLNAISSWDGEKCLLNEVDEKSFLHQQDSVAQVLRGKGELIISN</sequence>
<gene>
    <name evidence="8" type="ORF">NP233_g8007</name>
</gene>
<dbReference type="InterPro" id="IPR016166">
    <property type="entry name" value="FAD-bd_PCMH"/>
</dbReference>
<evidence type="ECO:0000313" key="8">
    <source>
        <dbReference type="EMBL" id="KAJ3564880.1"/>
    </source>
</evidence>
<dbReference type="InterPro" id="IPR036318">
    <property type="entry name" value="FAD-bd_PCMH-like_sf"/>
</dbReference>
<evidence type="ECO:0000313" key="9">
    <source>
        <dbReference type="Proteomes" id="UP001213000"/>
    </source>
</evidence>
<organism evidence="8 9">
    <name type="scientific">Leucocoprinus birnbaumii</name>
    <dbReference type="NCBI Taxonomy" id="56174"/>
    <lineage>
        <taxon>Eukaryota</taxon>
        <taxon>Fungi</taxon>
        <taxon>Dikarya</taxon>
        <taxon>Basidiomycota</taxon>
        <taxon>Agaricomycotina</taxon>
        <taxon>Agaricomycetes</taxon>
        <taxon>Agaricomycetidae</taxon>
        <taxon>Agaricales</taxon>
        <taxon>Agaricineae</taxon>
        <taxon>Agaricaceae</taxon>
        <taxon>Leucocoprinus</taxon>
    </lineage>
</organism>
<dbReference type="PANTHER" id="PTHR42973">
    <property type="entry name" value="BINDING OXIDOREDUCTASE, PUTATIVE (AFU_ORTHOLOGUE AFUA_1G17690)-RELATED"/>
    <property type="match status" value="1"/>
</dbReference>
<dbReference type="PROSITE" id="PS51387">
    <property type="entry name" value="FAD_PCMH"/>
    <property type="match status" value="1"/>
</dbReference>
<feature type="region of interest" description="Disordered" evidence="6">
    <location>
        <begin position="186"/>
        <end position="278"/>
    </location>
</feature>
<feature type="compositionally biased region" description="Low complexity" evidence="6">
    <location>
        <begin position="203"/>
        <end position="213"/>
    </location>
</feature>
<evidence type="ECO:0000256" key="3">
    <source>
        <dbReference type="ARBA" id="ARBA00022630"/>
    </source>
</evidence>
<feature type="domain" description="FAD-binding PCMH-type" evidence="7">
    <location>
        <begin position="257"/>
        <end position="456"/>
    </location>
</feature>
<dbReference type="InterPro" id="IPR006094">
    <property type="entry name" value="Oxid_FAD_bind_N"/>
</dbReference>
<feature type="compositionally biased region" description="Polar residues" evidence="6">
    <location>
        <begin position="254"/>
        <end position="272"/>
    </location>
</feature>
<dbReference type="SUPFAM" id="SSF56176">
    <property type="entry name" value="FAD-binding/transporter-associated domain-like"/>
    <property type="match status" value="2"/>
</dbReference>
<keyword evidence="3" id="KW-0285">Flavoprotein</keyword>
<dbReference type="Pfam" id="PF01565">
    <property type="entry name" value="FAD_binding_4"/>
    <property type="match status" value="1"/>
</dbReference>
<dbReference type="EMBL" id="JANIEX010000621">
    <property type="protein sequence ID" value="KAJ3564880.1"/>
    <property type="molecule type" value="Genomic_DNA"/>
</dbReference>
<proteinExistence type="inferred from homology"/>
<dbReference type="Gene3D" id="3.30.465.10">
    <property type="match status" value="1"/>
</dbReference>
<evidence type="ECO:0000256" key="5">
    <source>
        <dbReference type="ARBA" id="ARBA00023002"/>
    </source>
</evidence>
<accession>A0AAD5VN89</accession>
<dbReference type="PANTHER" id="PTHR42973:SF39">
    <property type="entry name" value="FAD-BINDING PCMH-TYPE DOMAIN-CONTAINING PROTEIN"/>
    <property type="match status" value="1"/>
</dbReference>
<comment type="caution">
    <text evidence="8">The sequence shown here is derived from an EMBL/GenBank/DDBJ whole genome shotgun (WGS) entry which is preliminary data.</text>
</comment>
<name>A0AAD5VN89_9AGAR</name>
<dbReference type="AlphaFoldDB" id="A0AAD5VN89"/>
<keyword evidence="9" id="KW-1185">Reference proteome</keyword>
<dbReference type="Gene3D" id="3.30.43.10">
    <property type="entry name" value="Uridine Diphospho-n-acetylenolpyruvylglucosamine Reductase, domain 2"/>
    <property type="match status" value="1"/>
</dbReference>